<keyword evidence="1" id="KW-1133">Transmembrane helix</keyword>
<dbReference type="OrthoDB" id="3855296at2"/>
<sequence>MRRPGDAGGGPDPRRESVRGLHQLEGYLLWQGETATAREQAEAFADRLPWLTGPQREEVVLAYTDDRLEVSRAVICRIADRARELQRQYAARYRTLQVRLLALFLVAVAGSGALLRLLGDTG</sequence>
<dbReference type="KEGG" id="stri:C7M71_018140"/>
<keyword evidence="1" id="KW-0812">Transmembrane</keyword>
<dbReference type="EMBL" id="CP031264">
    <property type="protein sequence ID" value="AXI79048.1"/>
    <property type="molecule type" value="Genomic_DNA"/>
</dbReference>
<keyword evidence="3" id="KW-1185">Reference proteome</keyword>
<gene>
    <name evidence="2" type="ORF">C7M71_018140</name>
</gene>
<feature type="transmembrane region" description="Helical" evidence="1">
    <location>
        <begin position="100"/>
        <end position="119"/>
    </location>
</feature>
<evidence type="ECO:0000256" key="1">
    <source>
        <dbReference type="SAM" id="Phobius"/>
    </source>
</evidence>
<dbReference type="AlphaFoldDB" id="A0A345SZ93"/>
<keyword evidence="1" id="KW-0472">Membrane</keyword>
<evidence type="ECO:0000313" key="3">
    <source>
        <dbReference type="Proteomes" id="UP000249340"/>
    </source>
</evidence>
<protein>
    <submittedName>
        <fullName evidence="2">Uncharacterized protein</fullName>
    </submittedName>
</protein>
<name>A0A345SZ93_9ACTN</name>
<dbReference type="Proteomes" id="UP000249340">
    <property type="component" value="Chromosome"/>
</dbReference>
<organism evidence="2 3">
    <name type="scientific">Peterkaempfera bronchialis</name>
    <dbReference type="NCBI Taxonomy" id="2126346"/>
    <lineage>
        <taxon>Bacteria</taxon>
        <taxon>Bacillati</taxon>
        <taxon>Actinomycetota</taxon>
        <taxon>Actinomycetes</taxon>
        <taxon>Kitasatosporales</taxon>
        <taxon>Streptomycetaceae</taxon>
        <taxon>Peterkaempfera</taxon>
    </lineage>
</organism>
<evidence type="ECO:0000313" key="2">
    <source>
        <dbReference type="EMBL" id="AXI79048.1"/>
    </source>
</evidence>
<accession>A0A345SZ93</accession>
<reference evidence="3" key="1">
    <citation type="submission" date="2018-07" db="EMBL/GenBank/DDBJ databases">
        <title>Streptacidiphilus bronchialis DSM 106435 chromosome.</title>
        <authorList>
            <person name="Batra D."/>
            <person name="Gulvik C.A."/>
        </authorList>
    </citation>
    <scope>NUCLEOTIDE SEQUENCE [LARGE SCALE GENOMIC DNA]</scope>
    <source>
        <strain evidence="3">DSM 106435</strain>
    </source>
</reference>
<proteinExistence type="predicted"/>
<dbReference type="RefSeq" id="WP_111492833.1">
    <property type="nucleotide sequence ID" value="NZ_CP031264.1"/>
</dbReference>